<feature type="transmembrane region" description="Helical" evidence="5">
    <location>
        <begin position="38"/>
        <end position="64"/>
    </location>
</feature>
<dbReference type="InterPro" id="IPR051533">
    <property type="entry name" value="WaaL-like"/>
</dbReference>
<dbReference type="GO" id="GO:0016020">
    <property type="term" value="C:membrane"/>
    <property type="evidence" value="ECO:0007669"/>
    <property type="project" value="UniProtKB-SubCell"/>
</dbReference>
<feature type="transmembrane region" description="Helical" evidence="5">
    <location>
        <begin position="84"/>
        <end position="101"/>
    </location>
</feature>
<dbReference type="Proteomes" id="UP000230790">
    <property type="component" value="Unassembled WGS sequence"/>
</dbReference>
<keyword evidence="2 5" id="KW-0812">Transmembrane</keyword>
<dbReference type="PANTHER" id="PTHR37422">
    <property type="entry name" value="TEICHURONIC ACID BIOSYNTHESIS PROTEIN TUAE"/>
    <property type="match status" value="1"/>
</dbReference>
<sequence>MNTLARRNRPGLRTLLQIATACLAGCVVALLPQRHLLLLAAAIAAILAVAAIFAEPTLGLALALVFGPFQPLERVTLQLPLDSGQLVLILTLIAYSFRWLVTRRFPVIRPQPAIAVAFAAFLAVCLLSFFPARDFRDWATECIKWLQIAAVALLVAGEQDPRKRWIVLGAILIAAAGQAAFGLIQADVRGFGPPEFRLRGTDAYRAYGTFEQPNPFGGFMGLTWPVAATLALWATAQVWSRWRADVLRCSMHAGRARRLILLLTVSAFVAALCVRALIASGSRGALVGAAAAGAALFLAWVQRPWRWASEAFALALAAFAFDVIHLPTSLEATLQYFSDPSSAFGLDVRNAHVTPITFSTVERLAHWQAALRMIEASPWLGVGFGNYAAAYPAFRLLPWENALGHAHNYYLNIFAETGAVGLLAYLALWTTIIAVTWQAARRGSLSAFSSALCAGILGAWTHLAVHHLFDKLYVANTHLLIGAYLGFVFAAVAETGTT</sequence>
<feature type="transmembrane region" description="Helical" evidence="5">
    <location>
        <begin position="113"/>
        <end position="132"/>
    </location>
</feature>
<feature type="transmembrane region" description="Helical" evidence="5">
    <location>
        <begin position="12"/>
        <end position="31"/>
    </location>
</feature>
<reference evidence="7 8" key="1">
    <citation type="submission" date="2017-11" db="EMBL/GenBank/DDBJ databases">
        <title>Evolution of Phototrophy in the Chloroflexi Phylum Driven by Horizontal Gene Transfer.</title>
        <authorList>
            <person name="Ward L.M."/>
            <person name="Hemp J."/>
            <person name="Shih P.M."/>
            <person name="Mcglynn S.E."/>
            <person name="Fischer W."/>
        </authorList>
    </citation>
    <scope>NUCLEOTIDE SEQUENCE [LARGE SCALE GENOMIC DNA]</scope>
    <source>
        <strain evidence="7">JP3_7</strain>
    </source>
</reference>
<keyword evidence="4 5" id="KW-0472">Membrane</keyword>
<evidence type="ECO:0000256" key="3">
    <source>
        <dbReference type="ARBA" id="ARBA00022989"/>
    </source>
</evidence>
<evidence type="ECO:0000256" key="2">
    <source>
        <dbReference type="ARBA" id="ARBA00022692"/>
    </source>
</evidence>
<evidence type="ECO:0000256" key="4">
    <source>
        <dbReference type="ARBA" id="ARBA00023136"/>
    </source>
</evidence>
<feature type="transmembrane region" description="Helical" evidence="5">
    <location>
        <begin position="475"/>
        <end position="493"/>
    </location>
</feature>
<proteinExistence type="predicted"/>
<comment type="subcellular location">
    <subcellularLocation>
        <location evidence="1">Membrane</location>
        <topology evidence="1">Multi-pass membrane protein</topology>
    </subcellularLocation>
</comment>
<dbReference type="InterPro" id="IPR007016">
    <property type="entry name" value="O-antigen_ligase-rel_domated"/>
</dbReference>
<feature type="transmembrane region" description="Helical" evidence="5">
    <location>
        <begin position="284"/>
        <end position="301"/>
    </location>
</feature>
<evidence type="ECO:0000313" key="8">
    <source>
        <dbReference type="Proteomes" id="UP000230790"/>
    </source>
</evidence>
<comment type="caution">
    <text evidence="7">The sequence shown here is derived from an EMBL/GenBank/DDBJ whole genome shotgun (WGS) entry which is preliminary data.</text>
</comment>
<organism evidence="7 8">
    <name type="scientific">Candidatus Thermofonsia Clade 3 bacterium</name>
    <dbReference type="NCBI Taxonomy" id="2364212"/>
    <lineage>
        <taxon>Bacteria</taxon>
        <taxon>Bacillati</taxon>
        <taxon>Chloroflexota</taxon>
        <taxon>Candidatus Thermofontia</taxon>
        <taxon>Candidatus Thermofonsia Clade 3</taxon>
    </lineage>
</organism>
<feature type="transmembrane region" description="Helical" evidence="5">
    <location>
        <begin position="447"/>
        <end position="469"/>
    </location>
</feature>
<feature type="transmembrane region" description="Helical" evidence="5">
    <location>
        <begin position="259"/>
        <end position="278"/>
    </location>
</feature>
<dbReference type="AlphaFoldDB" id="A0A2M8QCR8"/>
<feature type="transmembrane region" description="Helical" evidence="5">
    <location>
        <begin position="409"/>
        <end position="435"/>
    </location>
</feature>
<feature type="transmembrane region" description="Helical" evidence="5">
    <location>
        <begin position="216"/>
        <end position="239"/>
    </location>
</feature>
<dbReference type="PANTHER" id="PTHR37422:SF13">
    <property type="entry name" value="LIPOPOLYSACCHARIDE BIOSYNTHESIS PROTEIN PA4999-RELATED"/>
    <property type="match status" value="1"/>
</dbReference>
<feature type="transmembrane region" description="Helical" evidence="5">
    <location>
        <begin position="165"/>
        <end position="184"/>
    </location>
</feature>
<evidence type="ECO:0000256" key="5">
    <source>
        <dbReference type="SAM" id="Phobius"/>
    </source>
</evidence>
<evidence type="ECO:0000259" key="6">
    <source>
        <dbReference type="Pfam" id="PF04932"/>
    </source>
</evidence>
<protein>
    <recommendedName>
        <fullName evidence="6">O-antigen ligase-related domain-containing protein</fullName>
    </recommendedName>
</protein>
<dbReference type="Pfam" id="PF04932">
    <property type="entry name" value="Wzy_C"/>
    <property type="match status" value="1"/>
</dbReference>
<name>A0A2M8QCR8_9CHLR</name>
<keyword evidence="3 5" id="KW-1133">Transmembrane helix</keyword>
<gene>
    <name evidence="7" type="ORF">CUN48_08140</name>
</gene>
<dbReference type="EMBL" id="PGTN01000044">
    <property type="protein sequence ID" value="PJF47558.1"/>
    <property type="molecule type" value="Genomic_DNA"/>
</dbReference>
<evidence type="ECO:0000313" key="7">
    <source>
        <dbReference type="EMBL" id="PJF47558.1"/>
    </source>
</evidence>
<feature type="domain" description="O-antigen ligase-related" evidence="6">
    <location>
        <begin position="269"/>
        <end position="426"/>
    </location>
</feature>
<accession>A0A2M8QCR8</accession>
<evidence type="ECO:0000256" key="1">
    <source>
        <dbReference type="ARBA" id="ARBA00004141"/>
    </source>
</evidence>